<protein>
    <submittedName>
        <fullName evidence="1">Uncharacterized protein</fullName>
    </submittedName>
</protein>
<organism evidence="1 2">
    <name type="scientific">Rotaria magnacalcarata</name>
    <dbReference type="NCBI Taxonomy" id="392030"/>
    <lineage>
        <taxon>Eukaryota</taxon>
        <taxon>Metazoa</taxon>
        <taxon>Spiralia</taxon>
        <taxon>Gnathifera</taxon>
        <taxon>Rotifera</taxon>
        <taxon>Eurotatoria</taxon>
        <taxon>Bdelloidea</taxon>
        <taxon>Philodinida</taxon>
        <taxon>Philodinidae</taxon>
        <taxon>Rotaria</taxon>
    </lineage>
</organism>
<dbReference type="AlphaFoldDB" id="A0A8S3DKF7"/>
<gene>
    <name evidence="1" type="ORF">BYL167_LOCUS56015</name>
</gene>
<dbReference type="EMBL" id="CAJOBH010216470">
    <property type="protein sequence ID" value="CAF5022970.1"/>
    <property type="molecule type" value="Genomic_DNA"/>
</dbReference>
<evidence type="ECO:0000313" key="1">
    <source>
        <dbReference type="EMBL" id="CAF5022970.1"/>
    </source>
</evidence>
<dbReference type="InterPro" id="IPR008979">
    <property type="entry name" value="Galactose-bd-like_sf"/>
</dbReference>
<feature type="non-terminal residue" evidence="1">
    <location>
        <position position="1"/>
    </location>
</feature>
<dbReference type="Gene3D" id="2.60.120.260">
    <property type="entry name" value="Galactose-binding domain-like"/>
    <property type="match status" value="1"/>
</dbReference>
<reference evidence="1" key="1">
    <citation type="submission" date="2021-02" db="EMBL/GenBank/DDBJ databases">
        <authorList>
            <person name="Nowell W R."/>
        </authorList>
    </citation>
    <scope>NUCLEOTIDE SEQUENCE</scope>
</reference>
<evidence type="ECO:0000313" key="2">
    <source>
        <dbReference type="Proteomes" id="UP000681967"/>
    </source>
</evidence>
<sequence>NLCISSASSAMTYTTSPTTYQQQMYTYNVVSIGMNRLEFDFKAKTPTKTWHLDDISIIDTNASNSEMLINGKFENGVLIGWKVFCSSLNCGGTGGTITQLSCRNGSYCYNGACAGVYDFLRQSFSVAVKHVYVLSFWLYTNGHAAEAAYVNIS</sequence>
<proteinExistence type="predicted"/>
<dbReference type="SUPFAM" id="SSF49785">
    <property type="entry name" value="Galactose-binding domain-like"/>
    <property type="match status" value="1"/>
</dbReference>
<accession>A0A8S3DKF7</accession>
<dbReference type="Proteomes" id="UP000681967">
    <property type="component" value="Unassembled WGS sequence"/>
</dbReference>
<comment type="caution">
    <text evidence="1">The sequence shown here is derived from an EMBL/GenBank/DDBJ whole genome shotgun (WGS) entry which is preliminary data.</text>
</comment>
<name>A0A8S3DKF7_9BILA</name>